<evidence type="ECO:0000256" key="1">
    <source>
        <dbReference type="ARBA" id="ARBA00022553"/>
    </source>
</evidence>
<keyword evidence="5" id="KW-1185">Reference proteome</keyword>
<evidence type="ECO:0000259" key="3">
    <source>
        <dbReference type="PROSITE" id="PS50110"/>
    </source>
</evidence>
<name>A0ABZ0WBZ1_9BACT</name>
<evidence type="ECO:0000313" key="5">
    <source>
        <dbReference type="Proteomes" id="UP001325680"/>
    </source>
</evidence>
<gene>
    <name evidence="4" type="ORF">U0035_03340</name>
</gene>
<dbReference type="PANTHER" id="PTHR44591:SF3">
    <property type="entry name" value="RESPONSE REGULATORY DOMAIN-CONTAINING PROTEIN"/>
    <property type="match status" value="1"/>
</dbReference>
<keyword evidence="1 2" id="KW-0597">Phosphoprotein</keyword>
<organism evidence="4 5">
    <name type="scientific">Niabella yanshanensis</name>
    <dbReference type="NCBI Taxonomy" id="577386"/>
    <lineage>
        <taxon>Bacteria</taxon>
        <taxon>Pseudomonadati</taxon>
        <taxon>Bacteroidota</taxon>
        <taxon>Chitinophagia</taxon>
        <taxon>Chitinophagales</taxon>
        <taxon>Chitinophagaceae</taxon>
        <taxon>Niabella</taxon>
    </lineage>
</organism>
<dbReference type="SUPFAM" id="SSF52172">
    <property type="entry name" value="CheY-like"/>
    <property type="match status" value="1"/>
</dbReference>
<reference evidence="4 5" key="1">
    <citation type="submission" date="2023-12" db="EMBL/GenBank/DDBJ databases">
        <title>Genome sequencing and assembly of bacterial species from a model synthetic community.</title>
        <authorList>
            <person name="Hogle S.L."/>
        </authorList>
    </citation>
    <scope>NUCLEOTIDE SEQUENCE [LARGE SCALE GENOMIC DNA]</scope>
    <source>
        <strain evidence="4 5">HAMBI_3031</strain>
    </source>
</reference>
<dbReference type="InterPro" id="IPR011006">
    <property type="entry name" value="CheY-like_superfamily"/>
</dbReference>
<dbReference type="SMART" id="SM00448">
    <property type="entry name" value="REC"/>
    <property type="match status" value="1"/>
</dbReference>
<evidence type="ECO:0000313" key="4">
    <source>
        <dbReference type="EMBL" id="WQD39182.1"/>
    </source>
</evidence>
<dbReference type="PROSITE" id="PS50110">
    <property type="entry name" value="RESPONSE_REGULATORY"/>
    <property type="match status" value="1"/>
</dbReference>
<dbReference type="EMBL" id="CP139960">
    <property type="protein sequence ID" value="WQD39182.1"/>
    <property type="molecule type" value="Genomic_DNA"/>
</dbReference>
<dbReference type="InterPro" id="IPR050595">
    <property type="entry name" value="Bact_response_regulator"/>
</dbReference>
<dbReference type="Pfam" id="PF00072">
    <property type="entry name" value="Response_reg"/>
    <property type="match status" value="1"/>
</dbReference>
<dbReference type="InterPro" id="IPR001789">
    <property type="entry name" value="Sig_transdc_resp-reg_receiver"/>
</dbReference>
<dbReference type="Proteomes" id="UP001325680">
    <property type="component" value="Chromosome"/>
</dbReference>
<dbReference type="Gene3D" id="3.40.50.2300">
    <property type="match status" value="1"/>
</dbReference>
<protein>
    <submittedName>
        <fullName evidence="4">Response regulator</fullName>
    </submittedName>
</protein>
<feature type="domain" description="Response regulatory" evidence="3">
    <location>
        <begin position="4"/>
        <end position="117"/>
    </location>
</feature>
<evidence type="ECO:0000256" key="2">
    <source>
        <dbReference type="PROSITE-ProRule" id="PRU00169"/>
    </source>
</evidence>
<dbReference type="RefSeq" id="WP_114792926.1">
    <property type="nucleotide sequence ID" value="NZ_CP139960.1"/>
</dbReference>
<feature type="modified residue" description="4-aspartylphosphate" evidence="2">
    <location>
        <position position="52"/>
    </location>
</feature>
<accession>A0ABZ0WBZ1</accession>
<sequence length="122" mass="13261">MRKRILIADDNPGILEVVSIILESEGYEVKSTADPQHVLQVKEDPPGLILLDIWMGGTDGRHICKQLKADHLTSHIPVILMSANSDIRAIAAESGADGFIAKPFEIDDLINQIQSVYASGNS</sequence>
<proteinExistence type="predicted"/>
<dbReference type="PANTHER" id="PTHR44591">
    <property type="entry name" value="STRESS RESPONSE REGULATOR PROTEIN 1"/>
    <property type="match status" value="1"/>
</dbReference>